<evidence type="ECO:0000313" key="4">
    <source>
        <dbReference type="Proteomes" id="UP000094336"/>
    </source>
</evidence>
<feature type="compositionally biased region" description="Acidic residues" evidence="1">
    <location>
        <begin position="234"/>
        <end position="252"/>
    </location>
</feature>
<feature type="region of interest" description="Disordered" evidence="1">
    <location>
        <begin position="1"/>
        <end position="178"/>
    </location>
</feature>
<dbReference type="STRING" id="984486.A0A1E3QJ73"/>
<evidence type="ECO:0000259" key="2">
    <source>
        <dbReference type="Pfam" id="PF08729"/>
    </source>
</evidence>
<proteinExistence type="predicted"/>
<dbReference type="InterPro" id="IPR014840">
    <property type="entry name" value="HRD"/>
</dbReference>
<gene>
    <name evidence="3" type="ORF">BABINDRAFT_163155</name>
</gene>
<evidence type="ECO:0000313" key="3">
    <source>
        <dbReference type="EMBL" id="ODQ77756.1"/>
    </source>
</evidence>
<reference evidence="4" key="1">
    <citation type="submission" date="2016-05" db="EMBL/GenBank/DDBJ databases">
        <title>Comparative genomics of biotechnologically important yeasts.</title>
        <authorList>
            <consortium name="DOE Joint Genome Institute"/>
            <person name="Riley R."/>
            <person name="Haridas S."/>
            <person name="Wolfe K.H."/>
            <person name="Lopes M.R."/>
            <person name="Hittinger C.T."/>
            <person name="Goker M."/>
            <person name="Salamov A."/>
            <person name="Wisecaver J."/>
            <person name="Long T.M."/>
            <person name="Aerts A.L."/>
            <person name="Barry K."/>
            <person name="Choi C."/>
            <person name="Clum A."/>
            <person name="Coughlan A.Y."/>
            <person name="Deshpande S."/>
            <person name="Douglass A.P."/>
            <person name="Hanson S.J."/>
            <person name="Klenk H.-P."/>
            <person name="Labutti K."/>
            <person name="Lapidus A."/>
            <person name="Lindquist E."/>
            <person name="Lipzen A."/>
            <person name="Meier-Kolthoff J.P."/>
            <person name="Ohm R.A."/>
            <person name="Otillar R.P."/>
            <person name="Pangilinan J."/>
            <person name="Peng Y."/>
            <person name="Rokas A."/>
            <person name="Rosa C.A."/>
            <person name="Scheuner C."/>
            <person name="Sibirny A.A."/>
            <person name="Slot J.C."/>
            <person name="Stielow J.B."/>
            <person name="Sun H."/>
            <person name="Kurtzman C.P."/>
            <person name="Blackwell M."/>
            <person name="Grigoriev I.V."/>
            <person name="Jeffries T.W."/>
        </authorList>
    </citation>
    <scope>NUCLEOTIDE SEQUENCE [LARGE SCALE GENOMIC DNA]</scope>
    <source>
        <strain evidence="4">NRRL Y-12698</strain>
    </source>
</reference>
<name>A0A1E3QJ73_9ASCO</name>
<dbReference type="AlphaFoldDB" id="A0A1E3QJ73"/>
<feature type="region of interest" description="Disordered" evidence="1">
    <location>
        <begin position="323"/>
        <end position="353"/>
    </location>
</feature>
<protein>
    <recommendedName>
        <fullName evidence="2">Hpc2-related domain-containing protein</fullName>
    </recommendedName>
</protein>
<dbReference type="Pfam" id="PF08729">
    <property type="entry name" value="HUN"/>
    <property type="match status" value="1"/>
</dbReference>
<feature type="region of interest" description="Disordered" evidence="1">
    <location>
        <begin position="234"/>
        <end position="280"/>
    </location>
</feature>
<feature type="compositionally biased region" description="Basic and acidic residues" evidence="1">
    <location>
        <begin position="94"/>
        <end position="111"/>
    </location>
</feature>
<feature type="compositionally biased region" description="Basic and acidic residues" evidence="1">
    <location>
        <begin position="323"/>
        <end position="334"/>
    </location>
</feature>
<organism evidence="3 4">
    <name type="scientific">Babjeviella inositovora NRRL Y-12698</name>
    <dbReference type="NCBI Taxonomy" id="984486"/>
    <lineage>
        <taxon>Eukaryota</taxon>
        <taxon>Fungi</taxon>
        <taxon>Dikarya</taxon>
        <taxon>Ascomycota</taxon>
        <taxon>Saccharomycotina</taxon>
        <taxon>Pichiomycetes</taxon>
        <taxon>Serinales incertae sedis</taxon>
        <taxon>Babjeviella</taxon>
    </lineage>
</organism>
<feature type="compositionally biased region" description="Low complexity" evidence="1">
    <location>
        <begin position="66"/>
        <end position="76"/>
    </location>
</feature>
<dbReference type="RefSeq" id="XP_018983084.1">
    <property type="nucleotide sequence ID" value="XM_019129747.1"/>
</dbReference>
<feature type="domain" description="Hpc2-related" evidence="2">
    <location>
        <begin position="281"/>
        <end position="318"/>
    </location>
</feature>
<keyword evidence="4" id="KW-1185">Reference proteome</keyword>
<sequence>MSKRKEMTISALISEESPDHTPQSDISSQLQPTIKPGSPKPEVILILDEDEEKKPQPIALAPQPTPSLSPGGPSSLFAPELKTKTPISILNPVEPDKKKKRPTDETTDAPKKPKGGRPSKIAHILATLPAETPVPPKVEVPKPSFVNVTEEKKADEPGSLLASLMSPGRNVAAKPTAEETKEPIIILDVPLNAPGQAPGTAEVVFNVMKLAEEQYGWKNVHPNAKFAMDILDDLDSESEGDNDSDMEEDQTDIAEAPKSPRSLASLAASEKQRKAIASNNRKVGKYDKLDPFIDDSEMFWEEQAASTKDGFFVYWGPLVDEGQHTRIERADGTVKRGRGGKRPGPAPKSKVSK</sequence>
<evidence type="ECO:0000256" key="1">
    <source>
        <dbReference type="SAM" id="MobiDB-lite"/>
    </source>
</evidence>
<feature type="compositionally biased region" description="Polar residues" evidence="1">
    <location>
        <begin position="20"/>
        <end position="32"/>
    </location>
</feature>
<dbReference type="OrthoDB" id="5576775at2759"/>
<accession>A0A1E3QJ73</accession>
<dbReference type="EMBL" id="KV454438">
    <property type="protein sequence ID" value="ODQ77756.1"/>
    <property type="molecule type" value="Genomic_DNA"/>
</dbReference>
<dbReference type="GeneID" id="30147600"/>
<dbReference type="Proteomes" id="UP000094336">
    <property type="component" value="Unassembled WGS sequence"/>
</dbReference>